<dbReference type="RefSeq" id="WP_146758982.1">
    <property type="nucleotide sequence ID" value="NZ_QMKK01000041.1"/>
</dbReference>
<dbReference type="SMART" id="SM00283">
    <property type="entry name" value="MA"/>
    <property type="match status" value="1"/>
</dbReference>
<keyword evidence="7" id="KW-1133">Transmembrane helix</keyword>
<dbReference type="AlphaFoldDB" id="A0A329YJ24"/>
<keyword evidence="5" id="KW-0175">Coiled coil</keyword>
<evidence type="ECO:0000256" key="4">
    <source>
        <dbReference type="PROSITE-ProRule" id="PRU00284"/>
    </source>
</evidence>
<feature type="coiled-coil region" evidence="5">
    <location>
        <begin position="491"/>
        <end position="529"/>
    </location>
</feature>
<dbReference type="FunFam" id="1.10.287.950:FF:000001">
    <property type="entry name" value="Methyl-accepting chemotaxis sensory transducer"/>
    <property type="match status" value="1"/>
</dbReference>
<protein>
    <submittedName>
        <fullName evidence="10">Methyl-accepting chemotaxis protein</fullName>
    </submittedName>
</protein>
<keyword evidence="2" id="KW-0145">Chemotaxis</keyword>
<dbReference type="PROSITE" id="PS50111">
    <property type="entry name" value="CHEMOTAXIS_TRANSDUC_2"/>
    <property type="match status" value="1"/>
</dbReference>
<dbReference type="Gene3D" id="6.10.340.10">
    <property type="match status" value="1"/>
</dbReference>
<dbReference type="InterPro" id="IPR004090">
    <property type="entry name" value="Chemotax_Me-accpt_rcpt"/>
</dbReference>
<comment type="caution">
    <text evidence="10">The sequence shown here is derived from an EMBL/GenBank/DDBJ whole genome shotgun (WGS) entry which is preliminary data.</text>
</comment>
<feature type="compositionally biased region" description="Low complexity" evidence="6">
    <location>
        <begin position="331"/>
        <end position="341"/>
    </location>
</feature>
<sequence>MRFTIKLKLALAFGLLIVMSTGMSVLAIMSLSSLNSAITEIIQGPAANQRSSGELSNAVLNAIRNEKNAILNNDPQAISGYVDAVRANEATIDQLVEKLAQDSAIADKVAEFSRQFPAWKEVDAQVLKLAVENTEDSNRKAAELSMGEGRKATTVLLDIVGKINDGIIADLHATDQATNDQYAFARNLLLTSLAVMFVLSSVIAIWIALGINRGLKKIQAVAEGVAIGDLNQNIEIKTNDEIKDLVDTINVMTGNLRNTATIADQIANGDLTVKPKPMSDKDTLGTSLQSMVERLRGVVADALSASDNVSSGSQQLSAGSEQLSQGATEQASSAEEASASMEEMAANIKQNADNAAQTEKIARQSARDAEVSGQAVDRAVNAMRTIAEKISIVQEIARQTDLLALNAAVEAARAGEHGRGFAVVASEVRKLAERSQAAAAEISSLSGETVTVATEAGEMLSRLVPDIRKTAELVAEISAACREQDIGASQINEAIQQLDKVTQQNAGASEEMSATSEELAAQAEELQASIAFFKVDQANA</sequence>
<dbReference type="GO" id="GO:0004888">
    <property type="term" value="F:transmembrane signaling receptor activity"/>
    <property type="evidence" value="ECO:0007669"/>
    <property type="project" value="InterPro"/>
</dbReference>
<evidence type="ECO:0000256" key="5">
    <source>
        <dbReference type="SAM" id="Coils"/>
    </source>
</evidence>
<keyword evidence="4" id="KW-0807">Transducer</keyword>
<evidence type="ECO:0000313" key="11">
    <source>
        <dbReference type="Proteomes" id="UP000251205"/>
    </source>
</evidence>
<dbReference type="GO" id="GO:0007165">
    <property type="term" value="P:signal transduction"/>
    <property type="evidence" value="ECO:0007669"/>
    <property type="project" value="UniProtKB-KW"/>
</dbReference>
<evidence type="ECO:0000256" key="1">
    <source>
        <dbReference type="ARBA" id="ARBA00004370"/>
    </source>
</evidence>
<feature type="region of interest" description="Disordered" evidence="6">
    <location>
        <begin position="351"/>
        <end position="370"/>
    </location>
</feature>
<dbReference type="PANTHER" id="PTHR43531">
    <property type="entry name" value="PROTEIN ICFG"/>
    <property type="match status" value="1"/>
</dbReference>
<evidence type="ECO:0000256" key="7">
    <source>
        <dbReference type="SAM" id="Phobius"/>
    </source>
</evidence>
<reference evidence="10 11" key="1">
    <citation type="submission" date="2018-06" db="EMBL/GenBank/DDBJ databases">
        <title>Whole Genome Sequence of an efficient microsymbiont, Rhizobium tropici.</title>
        <authorList>
            <person name="Srinivasan R."/>
            <person name="Singh H.V."/>
            <person name="Srivastava R."/>
            <person name="Kumari B."/>
            <person name="Radhakrishna A."/>
        </authorList>
    </citation>
    <scope>NUCLEOTIDE SEQUENCE [LARGE SCALE GENOMIC DNA]</scope>
    <source>
        <strain evidence="10 11">IGFRI Rhizo-19</strain>
    </source>
</reference>
<dbReference type="PROSITE" id="PS50885">
    <property type="entry name" value="HAMP"/>
    <property type="match status" value="1"/>
</dbReference>
<dbReference type="InterPro" id="IPR004089">
    <property type="entry name" value="MCPsignal_dom"/>
</dbReference>
<dbReference type="PANTHER" id="PTHR43531:SF11">
    <property type="entry name" value="METHYL-ACCEPTING CHEMOTAXIS PROTEIN 3"/>
    <property type="match status" value="1"/>
</dbReference>
<dbReference type="Pfam" id="PF12729">
    <property type="entry name" value="4HB_MCP_1"/>
    <property type="match status" value="1"/>
</dbReference>
<dbReference type="GO" id="GO:0005886">
    <property type="term" value="C:plasma membrane"/>
    <property type="evidence" value="ECO:0007669"/>
    <property type="project" value="TreeGrafter"/>
</dbReference>
<gene>
    <name evidence="10" type="ORF">DQ393_16350</name>
</gene>
<dbReference type="InterPro" id="IPR024478">
    <property type="entry name" value="HlyB_4HB_MCP"/>
</dbReference>
<organism evidence="10 11">
    <name type="scientific">Rhizobium tropici</name>
    <dbReference type="NCBI Taxonomy" id="398"/>
    <lineage>
        <taxon>Bacteria</taxon>
        <taxon>Pseudomonadati</taxon>
        <taxon>Pseudomonadota</taxon>
        <taxon>Alphaproteobacteria</taxon>
        <taxon>Hyphomicrobiales</taxon>
        <taxon>Rhizobiaceae</taxon>
        <taxon>Rhizobium/Agrobacterium group</taxon>
        <taxon>Rhizobium</taxon>
    </lineage>
</organism>
<feature type="domain" description="Methyl-accepting transducer" evidence="8">
    <location>
        <begin position="305"/>
        <end position="520"/>
    </location>
</feature>
<feature type="compositionally biased region" description="Polar residues" evidence="6">
    <location>
        <begin position="309"/>
        <end position="330"/>
    </location>
</feature>
<evidence type="ECO:0000256" key="6">
    <source>
        <dbReference type="SAM" id="MobiDB-lite"/>
    </source>
</evidence>
<dbReference type="SMART" id="SM00304">
    <property type="entry name" value="HAMP"/>
    <property type="match status" value="1"/>
</dbReference>
<dbReference type="Pfam" id="PF00672">
    <property type="entry name" value="HAMP"/>
    <property type="match status" value="1"/>
</dbReference>
<dbReference type="InterPro" id="IPR003660">
    <property type="entry name" value="HAMP_dom"/>
</dbReference>
<dbReference type="PRINTS" id="PR00260">
    <property type="entry name" value="CHEMTRNSDUCR"/>
</dbReference>
<feature type="transmembrane region" description="Helical" evidence="7">
    <location>
        <begin position="188"/>
        <end position="209"/>
    </location>
</feature>
<dbReference type="Pfam" id="PF00015">
    <property type="entry name" value="MCPsignal"/>
    <property type="match status" value="1"/>
</dbReference>
<keyword evidence="7" id="KW-0472">Membrane</keyword>
<feature type="non-terminal residue" evidence="10">
    <location>
        <position position="540"/>
    </location>
</feature>
<accession>A0A329YJ24</accession>
<feature type="region of interest" description="Disordered" evidence="6">
    <location>
        <begin position="309"/>
        <end position="341"/>
    </location>
</feature>
<proteinExistence type="inferred from homology"/>
<evidence type="ECO:0000256" key="3">
    <source>
        <dbReference type="ARBA" id="ARBA00029447"/>
    </source>
</evidence>
<dbReference type="Gene3D" id="1.10.287.950">
    <property type="entry name" value="Methyl-accepting chemotaxis protein"/>
    <property type="match status" value="1"/>
</dbReference>
<evidence type="ECO:0000256" key="2">
    <source>
        <dbReference type="ARBA" id="ARBA00022500"/>
    </source>
</evidence>
<feature type="domain" description="HAMP" evidence="9">
    <location>
        <begin position="209"/>
        <end position="261"/>
    </location>
</feature>
<dbReference type="GO" id="GO:0006935">
    <property type="term" value="P:chemotaxis"/>
    <property type="evidence" value="ECO:0007669"/>
    <property type="project" value="UniProtKB-KW"/>
</dbReference>
<dbReference type="CDD" id="cd06225">
    <property type="entry name" value="HAMP"/>
    <property type="match status" value="1"/>
</dbReference>
<keyword evidence="7" id="KW-0812">Transmembrane</keyword>
<evidence type="ECO:0000259" key="9">
    <source>
        <dbReference type="PROSITE" id="PS50885"/>
    </source>
</evidence>
<dbReference type="SUPFAM" id="SSF58104">
    <property type="entry name" value="Methyl-accepting chemotaxis protein (MCP) signaling domain"/>
    <property type="match status" value="1"/>
</dbReference>
<feature type="compositionally biased region" description="Basic and acidic residues" evidence="6">
    <location>
        <begin position="360"/>
        <end position="370"/>
    </location>
</feature>
<comment type="similarity">
    <text evidence="3">Belongs to the methyl-accepting chemotaxis (MCP) protein family.</text>
</comment>
<dbReference type="OrthoDB" id="9814362at2"/>
<evidence type="ECO:0000259" key="8">
    <source>
        <dbReference type="PROSITE" id="PS50111"/>
    </source>
</evidence>
<name>A0A329YJ24_RHITR</name>
<comment type="subcellular location">
    <subcellularLocation>
        <location evidence="1">Membrane</location>
    </subcellularLocation>
</comment>
<dbReference type="EMBL" id="QMKK01000041">
    <property type="protein sequence ID" value="RAX40480.1"/>
    <property type="molecule type" value="Genomic_DNA"/>
</dbReference>
<dbReference type="InterPro" id="IPR051310">
    <property type="entry name" value="MCP_chemotaxis"/>
</dbReference>
<dbReference type="Proteomes" id="UP000251205">
    <property type="component" value="Unassembled WGS sequence"/>
</dbReference>
<evidence type="ECO:0000313" key="10">
    <source>
        <dbReference type="EMBL" id="RAX40480.1"/>
    </source>
</evidence>